<dbReference type="Proteomes" id="UP000828390">
    <property type="component" value="Unassembled WGS sequence"/>
</dbReference>
<evidence type="ECO:0000313" key="3">
    <source>
        <dbReference type="Proteomes" id="UP000828390"/>
    </source>
</evidence>
<dbReference type="AlphaFoldDB" id="A0A9D4N800"/>
<dbReference type="PANTHER" id="PTHR47020">
    <property type="entry name" value="HILLARIN"/>
    <property type="match status" value="1"/>
</dbReference>
<dbReference type="Pfam" id="PF23265">
    <property type="entry name" value="Ig-like_KY"/>
    <property type="match status" value="2"/>
</dbReference>
<protein>
    <recommendedName>
        <fullName evidence="1">Transglutaminase-like domain-containing protein</fullName>
    </recommendedName>
</protein>
<name>A0A9D4N800_DREPO</name>
<gene>
    <name evidence="2" type="ORF">DPMN_013627</name>
</gene>
<keyword evidence="3" id="KW-1185">Reference proteome</keyword>
<evidence type="ECO:0000259" key="1">
    <source>
        <dbReference type="SMART" id="SM00460"/>
    </source>
</evidence>
<feature type="domain" description="Transglutaminase-like" evidence="1">
    <location>
        <begin position="4"/>
        <end position="72"/>
    </location>
</feature>
<sequence>MGLLRGIQMGTESYHDLFKRLCSYAGLHCEVIQGYSKGAGYRPGMRIEGNKFRNSWTAVNIAGSWCFINCNWGARHVKGPQYTDDDADGVSTDGKMQFYYKCDEFYFVTDPEDHIYQHYPDDPKWQLLECPITLTEFITLPIVKSPFFTYGLRFTVHYDCIQYTQDGIVVLQLKIPSLLGFGYTFEAKDKTLNPSRLEGRVMLRIVGHNAIFTIAPPKAGRYFFTIYAKDDWNSESLQSACAFRIKCVENRDVIKSPFPKVPFFGPTPLMQRCGVVPETHLDPLINCSHEDVMCTFKLEDRDVKLSYTYKYYGPWEHDNEDFQRFVFVKHRDTRSLTYQIRCPLQGKYVFTILGESEEITAEGTASYDCLFRYLVECRQPGKDKRPLPRACHRWLQGTLLEPLTGDIPMDRHVTFRVRAPLANDVALLIGDVWFHFKELHDSIWEGSVTTGNSAGKAKLYAKLDKDRSRFSPLIEFQVK</sequence>
<accession>A0A9D4N800</accession>
<dbReference type="SMART" id="SM00460">
    <property type="entry name" value="TGc"/>
    <property type="match status" value="1"/>
</dbReference>
<reference evidence="2" key="1">
    <citation type="journal article" date="2019" name="bioRxiv">
        <title>The Genome of the Zebra Mussel, Dreissena polymorpha: A Resource for Invasive Species Research.</title>
        <authorList>
            <person name="McCartney M.A."/>
            <person name="Auch B."/>
            <person name="Kono T."/>
            <person name="Mallez S."/>
            <person name="Zhang Y."/>
            <person name="Obille A."/>
            <person name="Becker A."/>
            <person name="Abrahante J.E."/>
            <person name="Garbe J."/>
            <person name="Badalamenti J.P."/>
            <person name="Herman A."/>
            <person name="Mangelson H."/>
            <person name="Liachko I."/>
            <person name="Sullivan S."/>
            <person name="Sone E.D."/>
            <person name="Koren S."/>
            <person name="Silverstein K.A.T."/>
            <person name="Beckman K.B."/>
            <person name="Gohl D.M."/>
        </authorList>
    </citation>
    <scope>NUCLEOTIDE SEQUENCE</scope>
    <source>
        <strain evidence="2">Duluth1</strain>
        <tissue evidence="2">Whole animal</tissue>
    </source>
</reference>
<dbReference type="InterPro" id="IPR053041">
    <property type="entry name" value="Transglut-like_Superfamily_Mod"/>
</dbReference>
<reference evidence="2" key="2">
    <citation type="submission" date="2020-11" db="EMBL/GenBank/DDBJ databases">
        <authorList>
            <person name="McCartney M.A."/>
            <person name="Auch B."/>
            <person name="Kono T."/>
            <person name="Mallez S."/>
            <person name="Becker A."/>
            <person name="Gohl D.M."/>
            <person name="Silverstein K.A.T."/>
            <person name="Koren S."/>
            <person name="Bechman K.B."/>
            <person name="Herman A."/>
            <person name="Abrahante J.E."/>
            <person name="Garbe J."/>
        </authorList>
    </citation>
    <scope>NUCLEOTIDE SEQUENCE</scope>
    <source>
        <strain evidence="2">Duluth1</strain>
        <tissue evidence="2">Whole animal</tissue>
    </source>
</reference>
<comment type="caution">
    <text evidence="2">The sequence shown here is derived from an EMBL/GenBank/DDBJ whole genome shotgun (WGS) entry which is preliminary data.</text>
</comment>
<dbReference type="PANTHER" id="PTHR47020:SF1">
    <property type="entry name" value="HILLARIN"/>
    <property type="match status" value="1"/>
</dbReference>
<dbReference type="SUPFAM" id="SSF54001">
    <property type="entry name" value="Cysteine proteinases"/>
    <property type="match status" value="1"/>
</dbReference>
<dbReference type="EMBL" id="JAIWYP010000001">
    <property type="protein sequence ID" value="KAH3889568.1"/>
    <property type="molecule type" value="Genomic_DNA"/>
</dbReference>
<dbReference type="InterPro" id="IPR038765">
    <property type="entry name" value="Papain-like_cys_pep_sf"/>
</dbReference>
<dbReference type="InterPro" id="IPR056564">
    <property type="entry name" value="Ig-like_KY"/>
</dbReference>
<organism evidence="2 3">
    <name type="scientific">Dreissena polymorpha</name>
    <name type="common">Zebra mussel</name>
    <name type="synonym">Mytilus polymorpha</name>
    <dbReference type="NCBI Taxonomy" id="45954"/>
    <lineage>
        <taxon>Eukaryota</taxon>
        <taxon>Metazoa</taxon>
        <taxon>Spiralia</taxon>
        <taxon>Lophotrochozoa</taxon>
        <taxon>Mollusca</taxon>
        <taxon>Bivalvia</taxon>
        <taxon>Autobranchia</taxon>
        <taxon>Heteroconchia</taxon>
        <taxon>Euheterodonta</taxon>
        <taxon>Imparidentia</taxon>
        <taxon>Neoheterodontei</taxon>
        <taxon>Myida</taxon>
        <taxon>Dreissenoidea</taxon>
        <taxon>Dreissenidae</taxon>
        <taxon>Dreissena</taxon>
    </lineage>
</organism>
<proteinExistence type="predicted"/>
<dbReference type="InterPro" id="IPR002931">
    <property type="entry name" value="Transglutaminase-like"/>
</dbReference>
<evidence type="ECO:0000313" key="2">
    <source>
        <dbReference type="EMBL" id="KAH3889568.1"/>
    </source>
</evidence>